<feature type="compositionally biased region" description="Polar residues" evidence="1">
    <location>
        <begin position="60"/>
        <end position="87"/>
    </location>
</feature>
<dbReference type="Proteomes" id="UP000822688">
    <property type="component" value="Chromosome 3"/>
</dbReference>
<evidence type="ECO:0000313" key="2">
    <source>
        <dbReference type="EMBL" id="KAG0583497.1"/>
    </source>
</evidence>
<dbReference type="EMBL" id="CM026423">
    <property type="protein sequence ID" value="KAG0583497.1"/>
    <property type="molecule type" value="Genomic_DNA"/>
</dbReference>
<sequence length="130" mass="14115">MPLLTSITIAANHQTPPKRNSPHSHKTTLSPPPTTSNALPTLHTIPLSTNLPHIPKDLVHNQNHSLSSPPTTPIHTKNHSVSHNPNLKNPALLLQVAKKVPEHTTEALVLIPHCDCPREPTPHRPLCPGS</sequence>
<accession>A0A8T0IKU4</accession>
<gene>
    <name evidence="2" type="ORF">KC19_3G141300</name>
</gene>
<reference evidence="2" key="1">
    <citation type="submission" date="2020-06" db="EMBL/GenBank/DDBJ databases">
        <title>WGS assembly of Ceratodon purpureus strain R40.</title>
        <authorList>
            <person name="Carey S.B."/>
            <person name="Jenkins J."/>
            <person name="Shu S."/>
            <person name="Lovell J.T."/>
            <person name="Sreedasyam A."/>
            <person name="Maumus F."/>
            <person name="Tiley G.P."/>
            <person name="Fernandez-Pozo N."/>
            <person name="Barry K."/>
            <person name="Chen C."/>
            <person name="Wang M."/>
            <person name="Lipzen A."/>
            <person name="Daum C."/>
            <person name="Saski C.A."/>
            <person name="Payton A.C."/>
            <person name="Mcbreen J.C."/>
            <person name="Conrad R.E."/>
            <person name="Kollar L.M."/>
            <person name="Olsson S."/>
            <person name="Huttunen S."/>
            <person name="Landis J.B."/>
            <person name="Wickett N.J."/>
            <person name="Johnson M.G."/>
            <person name="Rensing S.A."/>
            <person name="Grimwood J."/>
            <person name="Schmutz J."/>
            <person name="Mcdaniel S.F."/>
        </authorList>
    </citation>
    <scope>NUCLEOTIDE SEQUENCE</scope>
    <source>
        <strain evidence="2">R40</strain>
    </source>
</reference>
<keyword evidence="3" id="KW-1185">Reference proteome</keyword>
<dbReference type="AlphaFoldDB" id="A0A8T0IKU4"/>
<name>A0A8T0IKU4_CERPU</name>
<comment type="caution">
    <text evidence="2">The sequence shown here is derived from an EMBL/GenBank/DDBJ whole genome shotgun (WGS) entry which is preliminary data.</text>
</comment>
<proteinExistence type="predicted"/>
<evidence type="ECO:0000313" key="3">
    <source>
        <dbReference type="Proteomes" id="UP000822688"/>
    </source>
</evidence>
<organism evidence="2 3">
    <name type="scientific">Ceratodon purpureus</name>
    <name type="common">Fire moss</name>
    <name type="synonym">Dicranum purpureum</name>
    <dbReference type="NCBI Taxonomy" id="3225"/>
    <lineage>
        <taxon>Eukaryota</taxon>
        <taxon>Viridiplantae</taxon>
        <taxon>Streptophyta</taxon>
        <taxon>Embryophyta</taxon>
        <taxon>Bryophyta</taxon>
        <taxon>Bryophytina</taxon>
        <taxon>Bryopsida</taxon>
        <taxon>Dicranidae</taxon>
        <taxon>Pseudoditrichales</taxon>
        <taxon>Ditrichaceae</taxon>
        <taxon>Ceratodon</taxon>
    </lineage>
</organism>
<feature type="compositionally biased region" description="Polar residues" evidence="1">
    <location>
        <begin position="1"/>
        <end position="18"/>
    </location>
</feature>
<feature type="region of interest" description="Disordered" evidence="1">
    <location>
        <begin position="1"/>
        <end position="87"/>
    </location>
</feature>
<protein>
    <submittedName>
        <fullName evidence="2">Uncharacterized protein</fullName>
    </submittedName>
</protein>
<evidence type="ECO:0000256" key="1">
    <source>
        <dbReference type="SAM" id="MobiDB-lite"/>
    </source>
</evidence>